<evidence type="ECO:0000256" key="8">
    <source>
        <dbReference type="ARBA" id="ARBA00022840"/>
    </source>
</evidence>
<accession>A0A7V3KNP0</accession>
<keyword evidence="7" id="KW-0547">Nucleotide-binding</keyword>
<comment type="subcellular location">
    <subcellularLocation>
        <location evidence="1">Cytoplasm</location>
    </subcellularLocation>
</comment>
<evidence type="ECO:0000256" key="7">
    <source>
        <dbReference type="ARBA" id="ARBA00022741"/>
    </source>
</evidence>
<evidence type="ECO:0000256" key="5">
    <source>
        <dbReference type="ARBA" id="ARBA00022694"/>
    </source>
</evidence>
<keyword evidence="4" id="KW-0963">Cytoplasm</keyword>
<dbReference type="EMBL" id="DTGD01000152">
    <property type="protein sequence ID" value="HGB36067.1"/>
    <property type="molecule type" value="Genomic_DNA"/>
</dbReference>
<reference evidence="11" key="1">
    <citation type="journal article" date="2020" name="mSystems">
        <title>Genome- and Community-Level Interaction Insights into Carbon Utilization and Element Cycling Functions of Hydrothermarchaeota in Hydrothermal Sediment.</title>
        <authorList>
            <person name="Zhou Z."/>
            <person name="Liu Y."/>
            <person name="Xu W."/>
            <person name="Pan J."/>
            <person name="Luo Z.H."/>
            <person name="Li M."/>
        </authorList>
    </citation>
    <scope>NUCLEOTIDE SEQUENCE [LARGE SCALE GENOMIC DNA]</scope>
    <source>
        <strain evidence="11">SpSt-754</strain>
    </source>
</reference>
<evidence type="ECO:0000256" key="9">
    <source>
        <dbReference type="ARBA" id="ARBA00022842"/>
    </source>
</evidence>
<evidence type="ECO:0000256" key="2">
    <source>
        <dbReference type="ARBA" id="ARBA00007599"/>
    </source>
</evidence>
<organism evidence="11">
    <name type="scientific">candidate division WOR-3 bacterium</name>
    <dbReference type="NCBI Taxonomy" id="2052148"/>
    <lineage>
        <taxon>Bacteria</taxon>
        <taxon>Bacteria division WOR-3</taxon>
    </lineage>
</organism>
<dbReference type="InterPro" id="IPR027417">
    <property type="entry name" value="P-loop_NTPase"/>
</dbReference>
<dbReference type="GO" id="GO:0005737">
    <property type="term" value="C:cytoplasm"/>
    <property type="evidence" value="ECO:0007669"/>
    <property type="project" value="UniProtKB-SubCell"/>
</dbReference>
<dbReference type="GO" id="GO:0005524">
    <property type="term" value="F:ATP binding"/>
    <property type="evidence" value="ECO:0007669"/>
    <property type="project" value="UniProtKB-KW"/>
</dbReference>
<sequence length="155" mass="17911">MIKREIVTNSPEETREIGCRLARVLLPPFDVLLIGELGAGKTELVRGFLNHFGHKIVRSPSFTVVNSFKTPTYTVHHIDLFRIKDVEEIEVRGILDLLSEPDSIRFIEWPEIIRELIKSENSIIFHIKVTGERQRLITLECNSFEICNKILQDET</sequence>
<dbReference type="GO" id="GO:0002949">
    <property type="term" value="P:tRNA threonylcarbamoyladenosine modification"/>
    <property type="evidence" value="ECO:0007669"/>
    <property type="project" value="InterPro"/>
</dbReference>
<dbReference type="Gene3D" id="3.40.50.300">
    <property type="entry name" value="P-loop containing nucleotide triphosphate hydrolases"/>
    <property type="match status" value="1"/>
</dbReference>
<evidence type="ECO:0000313" key="11">
    <source>
        <dbReference type="EMBL" id="HGB36067.1"/>
    </source>
</evidence>
<name>A0A7V3KNP0_UNCW3</name>
<protein>
    <recommendedName>
        <fullName evidence="3">tRNA threonylcarbamoyladenosine biosynthesis protein TsaE</fullName>
    </recommendedName>
    <alternativeName>
        <fullName evidence="10">t(6)A37 threonylcarbamoyladenosine biosynthesis protein TsaE</fullName>
    </alternativeName>
</protein>
<evidence type="ECO:0000256" key="4">
    <source>
        <dbReference type="ARBA" id="ARBA00022490"/>
    </source>
</evidence>
<dbReference type="AlphaFoldDB" id="A0A7V3KNP0"/>
<evidence type="ECO:0000256" key="1">
    <source>
        <dbReference type="ARBA" id="ARBA00004496"/>
    </source>
</evidence>
<keyword evidence="6" id="KW-0479">Metal-binding</keyword>
<evidence type="ECO:0000256" key="6">
    <source>
        <dbReference type="ARBA" id="ARBA00022723"/>
    </source>
</evidence>
<keyword evidence="9" id="KW-0460">Magnesium</keyword>
<dbReference type="PANTHER" id="PTHR33540:SF2">
    <property type="entry name" value="TRNA THREONYLCARBAMOYLADENOSINE BIOSYNTHESIS PROTEIN TSAE"/>
    <property type="match status" value="1"/>
</dbReference>
<keyword evidence="5" id="KW-0819">tRNA processing</keyword>
<comment type="caution">
    <text evidence="11">The sequence shown here is derived from an EMBL/GenBank/DDBJ whole genome shotgun (WGS) entry which is preliminary data.</text>
</comment>
<keyword evidence="11" id="KW-0808">Transferase</keyword>
<dbReference type="PANTHER" id="PTHR33540">
    <property type="entry name" value="TRNA THREONYLCARBAMOYLADENOSINE BIOSYNTHESIS PROTEIN TSAE"/>
    <property type="match status" value="1"/>
</dbReference>
<keyword evidence="8" id="KW-0067">ATP-binding</keyword>
<dbReference type="GO" id="GO:0046872">
    <property type="term" value="F:metal ion binding"/>
    <property type="evidence" value="ECO:0007669"/>
    <property type="project" value="UniProtKB-KW"/>
</dbReference>
<evidence type="ECO:0000256" key="3">
    <source>
        <dbReference type="ARBA" id="ARBA00019010"/>
    </source>
</evidence>
<dbReference type="GO" id="GO:0016740">
    <property type="term" value="F:transferase activity"/>
    <property type="evidence" value="ECO:0007669"/>
    <property type="project" value="UniProtKB-KW"/>
</dbReference>
<proteinExistence type="inferred from homology"/>
<dbReference type="NCBIfam" id="TIGR00150">
    <property type="entry name" value="T6A_YjeE"/>
    <property type="match status" value="1"/>
</dbReference>
<gene>
    <name evidence="11" type="primary">tsaE</name>
    <name evidence="11" type="ORF">ENV38_04105</name>
</gene>
<dbReference type="InterPro" id="IPR003442">
    <property type="entry name" value="T6A_TsaE"/>
</dbReference>
<evidence type="ECO:0000256" key="10">
    <source>
        <dbReference type="ARBA" id="ARBA00032441"/>
    </source>
</evidence>
<comment type="similarity">
    <text evidence="2">Belongs to the TsaE family.</text>
</comment>
<dbReference type="Pfam" id="PF02367">
    <property type="entry name" value="TsaE"/>
    <property type="match status" value="1"/>
</dbReference>
<dbReference type="SUPFAM" id="SSF52540">
    <property type="entry name" value="P-loop containing nucleoside triphosphate hydrolases"/>
    <property type="match status" value="1"/>
</dbReference>